<evidence type="ECO:0000256" key="3">
    <source>
        <dbReference type="ARBA" id="ARBA00022722"/>
    </source>
</evidence>
<dbReference type="GO" id="GO:0016787">
    <property type="term" value="F:hydrolase activity"/>
    <property type="evidence" value="ECO:0007669"/>
    <property type="project" value="UniProtKB-KW"/>
</dbReference>
<feature type="domain" description="Retrotransposon gag" evidence="8">
    <location>
        <begin position="168"/>
        <end position="264"/>
    </location>
</feature>
<reference evidence="12" key="2">
    <citation type="submission" date="2023-05" db="EMBL/GenBank/DDBJ databases">
        <authorList>
            <person name="Schelkunov M.I."/>
        </authorList>
    </citation>
    <scope>NUCLEOTIDE SEQUENCE</scope>
    <source>
        <strain evidence="12">Hsosn_3</strain>
        <tissue evidence="12">Leaf</tissue>
    </source>
</reference>
<feature type="compositionally biased region" description="Acidic residues" evidence="7">
    <location>
        <begin position="94"/>
        <end position="108"/>
    </location>
</feature>
<evidence type="ECO:0000256" key="1">
    <source>
        <dbReference type="ARBA" id="ARBA00022679"/>
    </source>
</evidence>
<evidence type="ECO:0000256" key="6">
    <source>
        <dbReference type="ARBA" id="ARBA00022918"/>
    </source>
</evidence>
<protein>
    <submittedName>
        <fullName evidence="12">Uncharacterized protein</fullName>
    </submittedName>
</protein>
<reference evidence="12" key="1">
    <citation type="submission" date="2023-02" db="EMBL/GenBank/DDBJ databases">
        <title>Genome of toxic invasive species Heracleum sosnowskyi carries increased number of genes despite the absence of recent whole-genome duplications.</title>
        <authorList>
            <person name="Schelkunov M."/>
            <person name="Shtratnikova V."/>
            <person name="Makarenko M."/>
            <person name="Klepikova A."/>
            <person name="Omelchenko D."/>
            <person name="Novikova G."/>
            <person name="Obukhova E."/>
            <person name="Bogdanov V."/>
            <person name="Penin A."/>
            <person name="Logacheva M."/>
        </authorList>
    </citation>
    <scope>NUCLEOTIDE SEQUENCE</scope>
    <source>
        <strain evidence="12">Hsosn_3</strain>
        <tissue evidence="12">Leaf</tissue>
    </source>
</reference>
<evidence type="ECO:0000256" key="2">
    <source>
        <dbReference type="ARBA" id="ARBA00022695"/>
    </source>
</evidence>
<dbReference type="InterPro" id="IPR005162">
    <property type="entry name" value="Retrotrans_gag_dom"/>
</dbReference>
<dbReference type="Gene3D" id="1.10.340.70">
    <property type="match status" value="1"/>
</dbReference>
<organism evidence="12 13">
    <name type="scientific">Heracleum sosnowskyi</name>
    <dbReference type="NCBI Taxonomy" id="360622"/>
    <lineage>
        <taxon>Eukaryota</taxon>
        <taxon>Viridiplantae</taxon>
        <taxon>Streptophyta</taxon>
        <taxon>Embryophyta</taxon>
        <taxon>Tracheophyta</taxon>
        <taxon>Spermatophyta</taxon>
        <taxon>Magnoliopsida</taxon>
        <taxon>eudicotyledons</taxon>
        <taxon>Gunneridae</taxon>
        <taxon>Pentapetalae</taxon>
        <taxon>asterids</taxon>
        <taxon>campanulids</taxon>
        <taxon>Apiales</taxon>
        <taxon>Apiaceae</taxon>
        <taxon>Apioideae</taxon>
        <taxon>apioid superclade</taxon>
        <taxon>Tordylieae</taxon>
        <taxon>Tordyliinae</taxon>
        <taxon>Heracleum</taxon>
    </lineage>
</organism>
<keyword evidence="1" id="KW-0808">Transferase</keyword>
<dbReference type="InterPro" id="IPR041373">
    <property type="entry name" value="RT_RNaseH"/>
</dbReference>
<evidence type="ECO:0000259" key="10">
    <source>
        <dbReference type="Pfam" id="PF17921"/>
    </source>
</evidence>
<feature type="region of interest" description="Disordered" evidence="7">
    <location>
        <begin position="20"/>
        <end position="48"/>
    </location>
</feature>
<evidence type="ECO:0000259" key="11">
    <source>
        <dbReference type="Pfam" id="PF24626"/>
    </source>
</evidence>
<keyword evidence="5" id="KW-0378">Hydrolase</keyword>
<keyword evidence="4" id="KW-0255">Endonuclease</keyword>
<comment type="caution">
    <text evidence="12">The sequence shown here is derived from an EMBL/GenBank/DDBJ whole genome shotgun (WGS) entry which is preliminary data.</text>
</comment>
<gene>
    <name evidence="12" type="ORF">POM88_033419</name>
</gene>
<dbReference type="Pfam" id="PF03732">
    <property type="entry name" value="Retrotrans_gag"/>
    <property type="match status" value="1"/>
</dbReference>
<feature type="domain" description="Integrase zinc-binding" evidence="10">
    <location>
        <begin position="657"/>
        <end position="710"/>
    </location>
</feature>
<evidence type="ECO:0000256" key="7">
    <source>
        <dbReference type="SAM" id="MobiDB-lite"/>
    </source>
</evidence>
<name>A0AAD8I1H2_9APIA</name>
<dbReference type="PANTHER" id="PTHR35046:SF9">
    <property type="entry name" value="RNA-DIRECTED DNA POLYMERASE"/>
    <property type="match status" value="1"/>
</dbReference>
<keyword evidence="13" id="KW-1185">Reference proteome</keyword>
<accession>A0AAD8I1H2</accession>
<feature type="domain" description="Reverse transcriptase RNase H-like" evidence="9">
    <location>
        <begin position="547"/>
        <end position="619"/>
    </location>
</feature>
<dbReference type="InterPro" id="IPR041588">
    <property type="entry name" value="Integrase_H2C2"/>
</dbReference>
<dbReference type="PANTHER" id="PTHR35046">
    <property type="entry name" value="ZINC KNUCKLE (CCHC-TYPE) FAMILY PROTEIN"/>
    <property type="match status" value="1"/>
</dbReference>
<dbReference type="InterPro" id="IPR043502">
    <property type="entry name" value="DNA/RNA_pol_sf"/>
</dbReference>
<proteinExistence type="predicted"/>
<dbReference type="AlphaFoldDB" id="A0AAD8I1H2"/>
<sequence>MVLTRSQYKKLGEILVTTENHKKVKTKRMTKTDKKETGDSSTSQKPSTYEAVGLLQKQMESMNSTLSMLTTFITKEGKKTKTKKESLFSKPQESDEEDTEDEEEDEEVDKTKTSHRGGSNFQNLKIDFKVELPMYDGSVDVEKLDDWIERLETYFTLYGFSSKEKIIFATLKLSSHALMWWKSYRKYCNDEKTVSWRKFKELLKKQLYPVGFVEERWQKWYNLRQKFNQLVQEYTTEFQNQAMVLDIPLEDYSIYMKYVAGLNEYIRKELKLFTIESIHEATVKAIAFEGKLKKSDNKNNANHCKASGHVEDKCWDKHPELPNLKLKLNMMTWNPITEEQDDPREHLFCVKLQVKTSLVDAIVDIGWIQKDSGLSVTQQCTFRFALHESYIGEIISDVVPIDVCQVIFGNPYLWDRYALYDMRNRKYTFTKDGAQFVIRVVQPPQGINLITTAQAKRLVNACGKFVLLMVRQCEELPSKVSLTSLSTKQDSDLKQLKIQFGDLFQDLTGLPPRRSIEPDITLVGESSLPNLGLYHTSLQESDEIKRQDGKPVEYHSELFTRAIKNYPLYDKELYALYQAVKHWRVYLLGKDVVVHSDHKPLEYLHAQTKLQQARHMKYKDFKDVYEKAQQGYKSEFEIRDDLLYKGSLLCIPEDGDRLQWIREAHTFRVAGHFGVEKTLSNLRRYVVWPKMQNDVSRYVRGCKLCFTSKPANRKKVHSSSGKSPFETCYGYLPPSPFNLAFTTNEVQGRKGETDKLRAQRFLEKISQIHATVEAQLKKSQEKYKAKHDKHRVPCNFSVGDLVWLKLSKERLKGEGKKLKPLRYGPFRILDQIGDNAFKLDLPPYLGMYLVINVEYLKLFEPPLLDDAEDDKVVLPMVDDLWFDREEPLKTDCILERKMTSTQRGDRIMFRIGRVGQLPSKARWFNKDQGALEFPNLLF</sequence>
<feature type="domain" description="Tf2-1-like SH3-like" evidence="11">
    <location>
        <begin position="799"/>
        <end position="858"/>
    </location>
</feature>
<dbReference type="GO" id="GO:0003964">
    <property type="term" value="F:RNA-directed DNA polymerase activity"/>
    <property type="evidence" value="ECO:0007669"/>
    <property type="project" value="UniProtKB-KW"/>
</dbReference>
<keyword evidence="3" id="KW-0540">Nuclease</keyword>
<dbReference type="EMBL" id="JAUIZM010000007">
    <property type="protein sequence ID" value="KAK1377226.1"/>
    <property type="molecule type" value="Genomic_DNA"/>
</dbReference>
<keyword evidence="6" id="KW-0695">RNA-directed DNA polymerase</keyword>
<dbReference type="SUPFAM" id="SSF56672">
    <property type="entry name" value="DNA/RNA polymerases"/>
    <property type="match status" value="1"/>
</dbReference>
<evidence type="ECO:0000259" key="8">
    <source>
        <dbReference type="Pfam" id="PF03732"/>
    </source>
</evidence>
<keyword evidence="2" id="KW-0548">Nucleotidyltransferase</keyword>
<dbReference type="Proteomes" id="UP001237642">
    <property type="component" value="Unassembled WGS sequence"/>
</dbReference>
<evidence type="ECO:0000313" key="12">
    <source>
        <dbReference type="EMBL" id="KAK1377226.1"/>
    </source>
</evidence>
<evidence type="ECO:0000256" key="4">
    <source>
        <dbReference type="ARBA" id="ARBA00022759"/>
    </source>
</evidence>
<dbReference type="Pfam" id="PF17917">
    <property type="entry name" value="RT_RNaseH"/>
    <property type="match status" value="1"/>
</dbReference>
<evidence type="ECO:0000313" key="13">
    <source>
        <dbReference type="Proteomes" id="UP001237642"/>
    </source>
</evidence>
<dbReference type="Pfam" id="PF17921">
    <property type="entry name" value="Integrase_H2C2"/>
    <property type="match status" value="1"/>
</dbReference>
<evidence type="ECO:0000259" key="9">
    <source>
        <dbReference type="Pfam" id="PF17917"/>
    </source>
</evidence>
<feature type="region of interest" description="Disordered" evidence="7">
    <location>
        <begin position="83"/>
        <end position="116"/>
    </location>
</feature>
<dbReference type="GO" id="GO:0004519">
    <property type="term" value="F:endonuclease activity"/>
    <property type="evidence" value="ECO:0007669"/>
    <property type="project" value="UniProtKB-KW"/>
</dbReference>
<evidence type="ECO:0000256" key="5">
    <source>
        <dbReference type="ARBA" id="ARBA00022801"/>
    </source>
</evidence>
<dbReference type="InterPro" id="IPR056924">
    <property type="entry name" value="SH3_Tf2-1"/>
</dbReference>
<dbReference type="Pfam" id="PF24626">
    <property type="entry name" value="SH3_Tf2-1"/>
    <property type="match status" value="1"/>
</dbReference>